<dbReference type="SMART" id="SM00382">
    <property type="entry name" value="AAA"/>
    <property type="match status" value="1"/>
</dbReference>
<accession>A0A2R3QPI3</accession>
<dbReference type="InterPro" id="IPR050921">
    <property type="entry name" value="T4SS_GSP_E_ATPase"/>
</dbReference>
<keyword evidence="5" id="KW-1029">Fimbrium biogenesis</keyword>
<dbReference type="EMBL" id="CP027657">
    <property type="protein sequence ID" value="AVO53701.1"/>
    <property type="molecule type" value="Genomic_DNA"/>
</dbReference>
<evidence type="ECO:0000313" key="10">
    <source>
        <dbReference type="Proteomes" id="UP000238327"/>
    </source>
</evidence>
<evidence type="ECO:0000259" key="8">
    <source>
        <dbReference type="PROSITE" id="PS00662"/>
    </source>
</evidence>
<reference evidence="9 10" key="1">
    <citation type="submission" date="2018-03" db="EMBL/GenBank/DDBJ databases">
        <title>Complete genome sequence and methylome analysis of Pseudomonas mendocina NEB 698.</title>
        <authorList>
            <person name="Morgan R.D."/>
        </authorList>
    </citation>
    <scope>NUCLEOTIDE SEQUENCE [LARGE SCALE GENOMIC DNA]</scope>
    <source>
        <strain evidence="9 10">NEB698</strain>
    </source>
</reference>
<dbReference type="STRING" id="1001585.MDS_4475"/>
<gene>
    <name evidence="9" type="ORF">C7A17_13290</name>
</gene>
<dbReference type="PROSITE" id="PS00662">
    <property type="entry name" value="T2SP_E"/>
    <property type="match status" value="1"/>
</dbReference>
<evidence type="ECO:0000256" key="1">
    <source>
        <dbReference type="ARBA" id="ARBA00004496"/>
    </source>
</evidence>
<protein>
    <submittedName>
        <fullName evidence="9">Twitching motility protein PilT</fullName>
    </submittedName>
</protein>
<dbReference type="CDD" id="cd01131">
    <property type="entry name" value="PilT"/>
    <property type="match status" value="1"/>
</dbReference>
<dbReference type="GO" id="GO:0016887">
    <property type="term" value="F:ATP hydrolysis activity"/>
    <property type="evidence" value="ECO:0007669"/>
    <property type="project" value="InterPro"/>
</dbReference>
<feature type="domain" description="Bacterial type II secretion system protein E" evidence="8">
    <location>
        <begin position="193"/>
        <end position="207"/>
    </location>
</feature>
<dbReference type="SUPFAM" id="SSF52540">
    <property type="entry name" value="P-loop containing nucleoside triphosphate hydrolases"/>
    <property type="match status" value="1"/>
</dbReference>
<name>A0A2R3QPI3_ECTME</name>
<evidence type="ECO:0000256" key="5">
    <source>
        <dbReference type="ARBA" id="ARBA00022558"/>
    </source>
</evidence>
<dbReference type="OrthoDB" id="9804785at2"/>
<proteinExistence type="inferred from homology"/>
<keyword evidence="3" id="KW-0813">Transport</keyword>
<dbReference type="Gene3D" id="3.30.450.90">
    <property type="match status" value="1"/>
</dbReference>
<dbReference type="FunFam" id="3.30.450.90:FF:000002">
    <property type="entry name" value="Twitching motility protein PilT"/>
    <property type="match status" value="1"/>
</dbReference>
<dbReference type="InterPro" id="IPR003593">
    <property type="entry name" value="AAA+_ATPase"/>
</dbReference>
<keyword evidence="6" id="KW-0547">Nucleotide-binding</keyword>
<evidence type="ECO:0000256" key="4">
    <source>
        <dbReference type="ARBA" id="ARBA00022490"/>
    </source>
</evidence>
<evidence type="ECO:0000256" key="6">
    <source>
        <dbReference type="ARBA" id="ARBA00022741"/>
    </source>
</evidence>
<dbReference type="GO" id="GO:0005737">
    <property type="term" value="C:cytoplasm"/>
    <property type="evidence" value="ECO:0007669"/>
    <property type="project" value="UniProtKB-SubCell"/>
</dbReference>
<dbReference type="NCBIfam" id="TIGR01420">
    <property type="entry name" value="pilT_fam"/>
    <property type="match status" value="1"/>
</dbReference>
<comment type="similarity">
    <text evidence="2">Belongs to the GSP E family.</text>
</comment>
<evidence type="ECO:0000256" key="7">
    <source>
        <dbReference type="ARBA" id="ARBA00022840"/>
    </source>
</evidence>
<dbReference type="InterPro" id="IPR006321">
    <property type="entry name" value="PilT/PilU"/>
</dbReference>
<evidence type="ECO:0000256" key="3">
    <source>
        <dbReference type="ARBA" id="ARBA00022448"/>
    </source>
</evidence>
<dbReference type="InterPro" id="IPR027417">
    <property type="entry name" value="P-loop_NTPase"/>
</dbReference>
<keyword evidence="4" id="KW-0963">Cytoplasm</keyword>
<dbReference type="PANTHER" id="PTHR30486">
    <property type="entry name" value="TWITCHING MOTILITY PROTEIN PILT"/>
    <property type="match status" value="1"/>
</dbReference>
<dbReference type="RefSeq" id="WP_106738483.1">
    <property type="nucleotide sequence ID" value="NZ_CP027657.1"/>
</dbReference>
<keyword evidence="7" id="KW-0067">ATP-binding</keyword>
<comment type="subcellular location">
    <subcellularLocation>
        <location evidence="1">Cytoplasm</location>
    </subcellularLocation>
</comment>
<dbReference type="FunFam" id="3.40.50.300:FF:000872">
    <property type="entry name" value="Twitching motility protein PilT"/>
    <property type="match status" value="1"/>
</dbReference>
<dbReference type="AlphaFoldDB" id="A0A2R3QPI3"/>
<dbReference type="InterPro" id="IPR001482">
    <property type="entry name" value="T2SS/T4SS_dom"/>
</dbReference>
<sequence>MDITELLAFSAKQGASDLHLSAGLPPMIRVDGDVRRINLPPLDHKQVHALIYDIMNDKQRKDFEEFLETDFSFEVPGVARFRVNAFNQNRGAGAVFRTIPSKVLTMDDLGMGEVFRKITDVPRGLVLVTGPTGSGKSTTLAAMLDYLNSNKYHHILTIEDPIEFVHESKKCLVNQREVHRDTHGFSEALRSALREDPDIILVGEMRDLETIRLALTAAETGHLVFGTLHTTSAAKTIDRVVDVFPAEEKSMVRSMLSESLQAVISQTLLKKIGGGRVAAHEIMIGTPAIRNLIREDKVAQMYSAIQTGGALGMQTLDACLKTLVSKGLVSRDSAREKAKSPENF</sequence>
<dbReference type="Proteomes" id="UP000238327">
    <property type="component" value="Chromosome"/>
</dbReference>
<dbReference type="GO" id="GO:0005524">
    <property type="term" value="F:ATP binding"/>
    <property type="evidence" value="ECO:0007669"/>
    <property type="project" value="UniProtKB-KW"/>
</dbReference>
<dbReference type="PANTHER" id="PTHR30486:SF6">
    <property type="entry name" value="TYPE IV PILUS RETRACTATION ATPASE PILT"/>
    <property type="match status" value="1"/>
</dbReference>
<evidence type="ECO:0000313" key="9">
    <source>
        <dbReference type="EMBL" id="AVO53701.1"/>
    </source>
</evidence>
<organism evidence="9 10">
    <name type="scientific">Ectopseudomonas mendocina</name>
    <name type="common">Pseudomonas mendocina</name>
    <dbReference type="NCBI Taxonomy" id="300"/>
    <lineage>
        <taxon>Bacteria</taxon>
        <taxon>Pseudomonadati</taxon>
        <taxon>Pseudomonadota</taxon>
        <taxon>Gammaproteobacteria</taxon>
        <taxon>Pseudomonadales</taxon>
        <taxon>Pseudomonadaceae</taxon>
        <taxon>Ectopseudomonas</taxon>
    </lineage>
</organism>
<evidence type="ECO:0000256" key="2">
    <source>
        <dbReference type="ARBA" id="ARBA00006611"/>
    </source>
</evidence>
<dbReference type="Gene3D" id="3.40.50.300">
    <property type="entry name" value="P-loop containing nucleotide triphosphate hydrolases"/>
    <property type="match status" value="1"/>
</dbReference>
<dbReference type="Pfam" id="PF00437">
    <property type="entry name" value="T2SSE"/>
    <property type="match status" value="1"/>
</dbReference>